<organism evidence="1 2">
    <name type="scientific">Noviherbaspirillum album</name>
    <dbReference type="NCBI Taxonomy" id="3080276"/>
    <lineage>
        <taxon>Bacteria</taxon>
        <taxon>Pseudomonadati</taxon>
        <taxon>Pseudomonadota</taxon>
        <taxon>Betaproteobacteria</taxon>
        <taxon>Burkholderiales</taxon>
        <taxon>Oxalobacteraceae</taxon>
        <taxon>Noviherbaspirillum</taxon>
    </lineage>
</organism>
<protein>
    <submittedName>
        <fullName evidence="1">Uncharacterized protein</fullName>
    </submittedName>
</protein>
<accession>A0ABU6J2K7</accession>
<reference evidence="1 2" key="1">
    <citation type="submission" date="2023-10" db="EMBL/GenBank/DDBJ databases">
        <title>Noviherbaspirillum sp. CPCC 100848 genome assembly.</title>
        <authorList>
            <person name="Li X.Y."/>
            <person name="Fang X.M."/>
        </authorList>
    </citation>
    <scope>NUCLEOTIDE SEQUENCE [LARGE SCALE GENOMIC DNA]</scope>
    <source>
        <strain evidence="1 2">CPCC 100848</strain>
    </source>
</reference>
<dbReference type="Proteomes" id="UP001352263">
    <property type="component" value="Unassembled WGS sequence"/>
</dbReference>
<evidence type="ECO:0000313" key="1">
    <source>
        <dbReference type="EMBL" id="MEC4717871.1"/>
    </source>
</evidence>
<gene>
    <name evidence="1" type="ORF">RY831_01795</name>
</gene>
<sequence>MQAKEGIVGTGLESKSYQCSDGFAMRTGICILAMLFLHHVQSYASGPPASIKKEARKLYGIEYSPRLMGELIAPDISNCTYEGGGIIHLDGVDHYNWAKEYVYCSGHVVILLSKKIDDSHKYGIWRVVDLLPLPKLELLKNLRNPERPVLYSSFEGLCSVQGRYGMDFIALLSWGRRERIDWKTGVRRAWTFDITQERIVPLPTRHIQCQWEEP</sequence>
<evidence type="ECO:0000313" key="2">
    <source>
        <dbReference type="Proteomes" id="UP001352263"/>
    </source>
</evidence>
<proteinExistence type="predicted"/>
<keyword evidence="2" id="KW-1185">Reference proteome</keyword>
<name>A0ABU6J2K7_9BURK</name>
<dbReference type="EMBL" id="JAWIIV010000001">
    <property type="protein sequence ID" value="MEC4717871.1"/>
    <property type="molecule type" value="Genomic_DNA"/>
</dbReference>
<comment type="caution">
    <text evidence="1">The sequence shown here is derived from an EMBL/GenBank/DDBJ whole genome shotgun (WGS) entry which is preliminary data.</text>
</comment>